<feature type="transmembrane region" description="Helical" evidence="10">
    <location>
        <begin position="234"/>
        <end position="253"/>
    </location>
</feature>
<feature type="transmembrane region" description="Helical" evidence="10">
    <location>
        <begin position="701"/>
        <end position="724"/>
    </location>
</feature>
<dbReference type="InterPro" id="IPR050173">
    <property type="entry name" value="ABC_transporter_C-like"/>
</dbReference>
<evidence type="ECO:0000256" key="9">
    <source>
        <dbReference type="ARBA" id="ARBA00023136"/>
    </source>
</evidence>
<dbReference type="FunFam" id="1.20.1560.10:FF:000014">
    <property type="entry name" value="Multidrug resistance-associated protein member 4"/>
    <property type="match status" value="1"/>
</dbReference>
<evidence type="ECO:0000256" key="4">
    <source>
        <dbReference type="ARBA" id="ARBA00022692"/>
    </source>
</evidence>
<dbReference type="FunFam" id="3.40.50.300:FF:000973">
    <property type="entry name" value="Multidrug resistance-associated protein 4"/>
    <property type="match status" value="1"/>
</dbReference>
<evidence type="ECO:0000256" key="2">
    <source>
        <dbReference type="ARBA" id="ARBA00009726"/>
    </source>
</evidence>
<feature type="domain" description="ABC transmembrane type-1" evidence="12">
    <location>
        <begin position="704"/>
        <end position="996"/>
    </location>
</feature>
<feature type="transmembrane region" description="Helical" evidence="10">
    <location>
        <begin position="939"/>
        <end position="961"/>
    </location>
</feature>
<reference evidence="13 14" key="1">
    <citation type="submission" date="2022-12" db="EMBL/GenBank/DDBJ databases">
        <title>Chromosome-level genome assembly of true bugs.</title>
        <authorList>
            <person name="Ma L."/>
            <person name="Li H."/>
        </authorList>
    </citation>
    <scope>NUCLEOTIDE SEQUENCE [LARGE SCALE GENOMIC DNA]</scope>
    <source>
        <strain evidence="13">Lab_2022b</strain>
    </source>
</reference>
<evidence type="ECO:0000256" key="3">
    <source>
        <dbReference type="ARBA" id="ARBA00022448"/>
    </source>
</evidence>
<dbReference type="PROSITE" id="PS50929">
    <property type="entry name" value="ABC_TM1F"/>
    <property type="match status" value="2"/>
</dbReference>
<feature type="transmembrane region" description="Helical" evidence="10">
    <location>
        <begin position="206"/>
        <end position="228"/>
    </location>
</feature>
<comment type="caution">
    <text evidence="13">The sequence shown here is derived from an EMBL/GenBank/DDBJ whole genome shotgun (WGS) entry which is preliminary data.</text>
</comment>
<dbReference type="PROSITE" id="PS00211">
    <property type="entry name" value="ABC_TRANSPORTER_1"/>
    <property type="match status" value="1"/>
</dbReference>
<dbReference type="InterPro" id="IPR003593">
    <property type="entry name" value="AAA+_ATPase"/>
</dbReference>
<evidence type="ECO:0000313" key="14">
    <source>
        <dbReference type="Proteomes" id="UP001461498"/>
    </source>
</evidence>
<keyword evidence="14" id="KW-1185">Reference proteome</keyword>
<feature type="domain" description="ABC transmembrane type-1" evidence="12">
    <location>
        <begin position="97"/>
        <end position="364"/>
    </location>
</feature>
<dbReference type="SUPFAM" id="SSF52540">
    <property type="entry name" value="P-loop containing nucleoside triphosphate hydrolases"/>
    <property type="match status" value="2"/>
</dbReference>
<dbReference type="InterPro" id="IPR044746">
    <property type="entry name" value="ABCC_6TM_D1"/>
</dbReference>
<dbReference type="GO" id="GO:0016887">
    <property type="term" value="F:ATP hydrolysis activity"/>
    <property type="evidence" value="ECO:0007669"/>
    <property type="project" value="InterPro"/>
</dbReference>
<dbReference type="InterPro" id="IPR017871">
    <property type="entry name" value="ABC_transporter-like_CS"/>
</dbReference>
<dbReference type="Gene3D" id="3.40.50.300">
    <property type="entry name" value="P-loop containing nucleotide triphosphate hydrolases"/>
    <property type="match status" value="2"/>
</dbReference>
<evidence type="ECO:0000256" key="8">
    <source>
        <dbReference type="ARBA" id="ARBA00022989"/>
    </source>
</evidence>
<feature type="transmembrane region" description="Helical" evidence="10">
    <location>
        <begin position="135"/>
        <end position="156"/>
    </location>
</feature>
<dbReference type="InterPro" id="IPR003439">
    <property type="entry name" value="ABC_transporter-like_ATP-bd"/>
</dbReference>
<evidence type="ECO:0000256" key="7">
    <source>
        <dbReference type="ARBA" id="ARBA00022840"/>
    </source>
</evidence>
<evidence type="ECO:0000313" key="13">
    <source>
        <dbReference type="EMBL" id="KAK9504177.1"/>
    </source>
</evidence>
<keyword evidence="7" id="KW-0067">ATP-binding</keyword>
<evidence type="ECO:0000259" key="11">
    <source>
        <dbReference type="PROSITE" id="PS50893"/>
    </source>
</evidence>
<dbReference type="GO" id="GO:0005524">
    <property type="term" value="F:ATP binding"/>
    <property type="evidence" value="ECO:0007669"/>
    <property type="project" value="UniProtKB-KW"/>
</dbReference>
<proteinExistence type="inferred from homology"/>
<feature type="transmembrane region" description="Helical" evidence="10">
    <location>
        <begin position="830"/>
        <end position="848"/>
    </location>
</feature>
<dbReference type="CDD" id="cd03244">
    <property type="entry name" value="ABCC_MRP_domain2"/>
    <property type="match status" value="1"/>
</dbReference>
<organism evidence="13 14">
    <name type="scientific">Rhynocoris fuscipes</name>
    <dbReference type="NCBI Taxonomy" id="488301"/>
    <lineage>
        <taxon>Eukaryota</taxon>
        <taxon>Metazoa</taxon>
        <taxon>Ecdysozoa</taxon>
        <taxon>Arthropoda</taxon>
        <taxon>Hexapoda</taxon>
        <taxon>Insecta</taxon>
        <taxon>Pterygota</taxon>
        <taxon>Neoptera</taxon>
        <taxon>Paraneoptera</taxon>
        <taxon>Hemiptera</taxon>
        <taxon>Heteroptera</taxon>
        <taxon>Panheteroptera</taxon>
        <taxon>Cimicomorpha</taxon>
        <taxon>Reduviidae</taxon>
        <taxon>Harpactorinae</taxon>
        <taxon>Harpactorini</taxon>
        <taxon>Rhynocoris</taxon>
    </lineage>
</organism>
<dbReference type="InterPro" id="IPR011527">
    <property type="entry name" value="ABC1_TM_dom"/>
</dbReference>
<feature type="domain" description="ABC transporter" evidence="11">
    <location>
        <begin position="423"/>
        <end position="646"/>
    </location>
</feature>
<dbReference type="SUPFAM" id="SSF90123">
    <property type="entry name" value="ABC transporter transmembrane region"/>
    <property type="match status" value="2"/>
</dbReference>
<dbReference type="InterPro" id="IPR027417">
    <property type="entry name" value="P-loop_NTPase"/>
</dbReference>
<dbReference type="InterPro" id="IPR044726">
    <property type="entry name" value="ABCC_6TM_D2"/>
</dbReference>
<sequence>MESNRINQKDNHPRKSANPLSVLFFSWLIPIFWRGWKKDLDLEDLYKPLEEHRSNILGDLIESLWDEEVCLSILKKRNPRLFRVIWKIFGTSIILQGILVFIVEFILRLSQPFLMGGLIDSFSSKGSITNRDTQLYAFGLIATTFFTALFMHLYHINVVHIGMKIRLATSSLIYRKVLKLSTTRNNDISTGKIINLLANDAMRFDYAITFLHDLWIGPVQIIIVYYFLWNLIGYSSLVGLGPVIVFMIFHFYFGKTISILRRKTVLKTDDRINYTSEVVKGINVIKMHAWETSVSKFITDLRKKEINIFKKLSYVRGIMNSFAMFHTRLTTTLTILTYVLLGNYISSKKVFVLTSYLNILQNSVATYFPEGISQMSEFLVSVKRIEDYLLSDENTAKVTSSKPTPQSMELNSKNIFNNLMPHIKMVNVCAKWNSNLTDEVLNDFSMEIFPGKVNVISGAVGSGKTAVFHAILGEIEITRGTIDIEGTISYCSQEPWIFPGSIRQNILFGSEYEPNKFRKVINACALDQDIRNLKHRDLTFIGGKGVSLSTGQKARINVARCVYREANIYLLDDIFSSVDLNVGKYIYRNCIKDLLNDKIIVIISHQIQYFDPDDHVIFIEQGKVKYEGSKMNLGIAQSEASSFSEEGNMNTEQECELRKRVPSIDGSTTSLERRNSEIMDQRNKNNLALYQSYLKAGYGRCILFLIFIMFIMPQVFGSFGDFWLSFWVDLEEHNYFKNVTIKYDDGLPKPSREICITIFGSLVGATIIASFIRSLIYYSACMKASLNLHKKMLHCVTRAPMQFFNRTPAGSILTRFSKDIGIIDENLPSALHDFLQISLMAIGIIIVVPTTNPWILIPSAVAFIVFYLLRFIYIATSNSLRRLEGSTRSPIITHLTSTLQGLITVRSSKAQKILVQQFDGHQDIHSSTWYIYLSINRAFAMWLDFICVIYNAVITLLFVYVNNNASGANVGLALTQANGLTGILQWGVRQSAEVDNNMVSVKRILQFTKLEQEPPLHSTGIQVLSSWPSRGSIDFINVNMRYDPKGPWVLRDINFSILPSQKVGIVGRTGSGKTSLIAALFRLADIEGTIKIDGIDISMLGVHDFRSKITVIPQEPFLFSGPLRKCLDHYNDYSDDVLWKALEEVNMKEFVKSLNNGLNAEICEGGSNISVGQRQLLCLARAIINENKIIVLDESTANIDFETDSLIQKTLKTKFSSCTVLTIAHRILTVMDSNLMIVMDSGHVVEIGHPFILLQNEDGFLNTLIEGNSELADQMFSIAKTSYEQNLPPIHDCTS</sequence>
<comment type="similarity">
    <text evidence="2">Belongs to the ABC transporter superfamily. ABCC family. Conjugate transporter (TC 3.A.1.208) subfamily.</text>
</comment>
<feature type="transmembrane region" description="Helical" evidence="10">
    <location>
        <begin position="756"/>
        <end position="780"/>
    </location>
</feature>
<keyword evidence="6" id="KW-0547">Nucleotide-binding</keyword>
<evidence type="ECO:0000259" key="12">
    <source>
        <dbReference type="PROSITE" id="PS50929"/>
    </source>
</evidence>
<feature type="transmembrane region" description="Helical" evidence="10">
    <location>
        <begin position="84"/>
        <end position="107"/>
    </location>
</feature>
<dbReference type="SMART" id="SM00382">
    <property type="entry name" value="AAA"/>
    <property type="match status" value="2"/>
</dbReference>
<evidence type="ECO:0000256" key="10">
    <source>
        <dbReference type="SAM" id="Phobius"/>
    </source>
</evidence>
<feature type="transmembrane region" description="Helical" evidence="10">
    <location>
        <begin position="854"/>
        <end position="873"/>
    </location>
</feature>
<evidence type="ECO:0000256" key="1">
    <source>
        <dbReference type="ARBA" id="ARBA00004141"/>
    </source>
</evidence>
<dbReference type="Pfam" id="PF00005">
    <property type="entry name" value="ABC_tran"/>
    <property type="match status" value="2"/>
</dbReference>
<evidence type="ECO:0000256" key="5">
    <source>
        <dbReference type="ARBA" id="ARBA00022737"/>
    </source>
</evidence>
<keyword evidence="3" id="KW-0813">Transport</keyword>
<protein>
    <submittedName>
        <fullName evidence="13">Uncharacterized protein</fullName>
    </submittedName>
</protein>
<keyword evidence="5" id="KW-0677">Repeat</keyword>
<dbReference type="CDD" id="cd03250">
    <property type="entry name" value="ABCC_MRP_domain1"/>
    <property type="match status" value="1"/>
</dbReference>
<dbReference type="Pfam" id="PF00664">
    <property type="entry name" value="ABC_membrane"/>
    <property type="match status" value="2"/>
</dbReference>
<keyword evidence="8 10" id="KW-1133">Transmembrane helix</keyword>
<dbReference type="PROSITE" id="PS50893">
    <property type="entry name" value="ABC_TRANSPORTER_2"/>
    <property type="match status" value="2"/>
</dbReference>
<accession>A0AAW1D5I9</accession>
<dbReference type="Proteomes" id="UP001461498">
    <property type="component" value="Unassembled WGS sequence"/>
</dbReference>
<dbReference type="EMBL" id="JAPXFL010000007">
    <property type="protein sequence ID" value="KAK9504177.1"/>
    <property type="molecule type" value="Genomic_DNA"/>
</dbReference>
<evidence type="ECO:0000256" key="6">
    <source>
        <dbReference type="ARBA" id="ARBA00022741"/>
    </source>
</evidence>
<feature type="domain" description="ABC transporter" evidence="11">
    <location>
        <begin position="1033"/>
        <end position="1266"/>
    </location>
</feature>
<keyword evidence="4 10" id="KW-0812">Transmembrane</keyword>
<keyword evidence="9 10" id="KW-0472">Membrane</keyword>
<dbReference type="FunFam" id="1.20.1560.10:FF:000026">
    <property type="entry name" value="Multidrug resistance-associated protein lethal(2)03659"/>
    <property type="match status" value="1"/>
</dbReference>
<dbReference type="FunFam" id="3.40.50.300:FF:000163">
    <property type="entry name" value="Multidrug resistance-associated protein member 4"/>
    <property type="match status" value="1"/>
</dbReference>
<dbReference type="InterPro" id="IPR036640">
    <property type="entry name" value="ABC1_TM_sf"/>
</dbReference>
<dbReference type="CDD" id="cd18579">
    <property type="entry name" value="ABC_6TM_ABCC_D1"/>
    <property type="match status" value="1"/>
</dbReference>
<dbReference type="PANTHER" id="PTHR24223">
    <property type="entry name" value="ATP-BINDING CASSETTE SUB-FAMILY C"/>
    <property type="match status" value="1"/>
</dbReference>
<comment type="subcellular location">
    <subcellularLocation>
        <location evidence="1">Membrane</location>
        <topology evidence="1">Multi-pass membrane protein</topology>
    </subcellularLocation>
</comment>
<gene>
    <name evidence="13" type="ORF">O3M35_010565</name>
</gene>
<dbReference type="GO" id="GO:0140359">
    <property type="term" value="F:ABC-type transporter activity"/>
    <property type="evidence" value="ECO:0007669"/>
    <property type="project" value="InterPro"/>
</dbReference>
<dbReference type="Gene3D" id="1.20.1560.10">
    <property type="entry name" value="ABC transporter type 1, transmembrane domain"/>
    <property type="match status" value="2"/>
</dbReference>
<dbReference type="PANTHER" id="PTHR24223:SF456">
    <property type="entry name" value="MULTIDRUG RESISTANCE-ASSOCIATED PROTEIN LETHAL(2)03659"/>
    <property type="match status" value="1"/>
</dbReference>
<name>A0AAW1D5I9_9HEMI</name>
<dbReference type="CDD" id="cd18580">
    <property type="entry name" value="ABC_6TM_ABCC_D2"/>
    <property type="match status" value="1"/>
</dbReference>
<dbReference type="GO" id="GO:0016020">
    <property type="term" value="C:membrane"/>
    <property type="evidence" value="ECO:0007669"/>
    <property type="project" value="UniProtKB-SubCell"/>
</dbReference>